<comment type="caution">
    <text evidence="2">The sequence shown here is derived from an EMBL/GenBank/DDBJ whole genome shotgun (WGS) entry which is preliminary data.</text>
</comment>
<feature type="region of interest" description="Disordered" evidence="1">
    <location>
        <begin position="998"/>
        <end position="1046"/>
    </location>
</feature>
<sequence>MPQSAHFNRRRCRPFLLFSRSFRRFRPRHSPARLFVQRKRIIHFGLLFLLLSQTNGQFGEIASVISSLVASGAPAGLAGLGTAGSLGSLGASAGSGAASALSNIGPLYQLAQAALQLTGTGVGIANQASESAWFPVVVENAAKMSRDFQDRLVQGGLGGAGGGHETGTAKSAIKERSGSKNGGEFGTDYGKEFGSEEKGTFGRGVGGIGSVDTSLANLFGTRVSMLPLLPGFGTTLATLLPEATKRPLLPGEGALLPGESPLGEFGESENGGGHGETQKLIGIGTVEEVPLSPLSTESEQKHEFGIDHSETPLPSPNGRLLPGEVASAKENTAKRINSSTSGRKEEGNHLSISSPKITVKLPDYDEEKDGGKSKERGETGAKKTGRGEDKIKTEFNEDNDGGGRTTDEESRLEPLIPSEGFSVQRLRQLNMTQIELGNDGKDEDEGEDGEGNEVPKLQKLISQLKTSNLSELDLEELQKQLAENEEPGEPRENTEPTTTTALSKEDETTVTGNGAETEQQGKTGSKGKGSKRIRPPNPKREEASNRNLEAFRKGSERETDERDGEGAEKAEKGESEGVELVDGQRDPILRKIVDFQHPPVILSLERPHPNPAEGLTPFFLHANEKNEKRKNKRIEGRGTDSGEEKAKDEQKQRQRSSEAIPTRALGVRSEKVDERVAAEDGVIGSGEWGTEERRRTRTKSSGRITGDGGKTTTKSTITKNFNSRRPQQKRQPLAITKKETTTETEQMEEDNELPIVDSMVEKSEMEQQQQPFPRQTAVSAAPWQFPSPHSVPNAQNSHFPWIQQQMAQFNQQNNQLQREEQPKANWQQNNWQGQQQWASTHNQQNHNTQQQTPQQNQQRYHHNYQQQQYPQQQPYPGQLQYHQQQQQQQRYHQQQQYQQLPYKEQLNQQQKPNLNPSNPLNNNYQPYSYNQQQNNNFHSGPSQFVQPQKELGVRNGPFPQNGANSFRGRQFGQRQRAVKQPIDHSRQNVQKMANGRKIKVPPKAPPAFPPRRIPSAAKGNTEGKTPRTFPPRTIAPPTYQTTTNPTEVQYPFSSGTLLTLAQPAQFQTQTKHIARK</sequence>
<feature type="region of interest" description="Disordered" evidence="1">
    <location>
        <begin position="156"/>
        <end position="191"/>
    </location>
</feature>
<feature type="compositionally biased region" description="Polar residues" evidence="1">
    <location>
        <begin position="425"/>
        <end position="435"/>
    </location>
</feature>
<gene>
    <name evidence="2" type="ORF">niasHS_017403</name>
</gene>
<feature type="region of interest" description="Disordered" evidence="1">
    <location>
        <begin position="604"/>
        <end position="944"/>
    </location>
</feature>
<feature type="compositionally biased region" description="Basic and acidic residues" evidence="1">
    <location>
        <begin position="668"/>
        <end position="678"/>
    </location>
</feature>
<feature type="compositionally biased region" description="Basic and acidic residues" evidence="1">
    <location>
        <begin position="369"/>
        <end position="395"/>
    </location>
</feature>
<reference evidence="2 3" key="1">
    <citation type="submission" date="2024-10" db="EMBL/GenBank/DDBJ databases">
        <authorList>
            <person name="Kim D."/>
        </authorList>
    </citation>
    <scope>NUCLEOTIDE SEQUENCE [LARGE SCALE GENOMIC DNA]</scope>
    <source>
        <strain evidence="2">Taebaek</strain>
    </source>
</reference>
<feature type="compositionally biased region" description="Basic and acidic residues" evidence="1">
    <location>
        <begin position="298"/>
        <end position="310"/>
    </location>
</feature>
<dbReference type="EMBL" id="JBICCN010000373">
    <property type="protein sequence ID" value="KAL3072429.1"/>
    <property type="molecule type" value="Genomic_DNA"/>
</dbReference>
<evidence type="ECO:0000313" key="3">
    <source>
        <dbReference type="Proteomes" id="UP001620645"/>
    </source>
</evidence>
<dbReference type="AlphaFoldDB" id="A0ABD2HXF0"/>
<feature type="compositionally biased region" description="Acidic residues" evidence="1">
    <location>
        <begin position="441"/>
        <end position="451"/>
    </location>
</feature>
<evidence type="ECO:0000313" key="2">
    <source>
        <dbReference type="EMBL" id="KAL3072429.1"/>
    </source>
</evidence>
<name>A0ABD2HXF0_HETSC</name>
<organism evidence="2 3">
    <name type="scientific">Heterodera schachtii</name>
    <name type="common">Sugarbeet cyst nematode worm</name>
    <name type="synonym">Tylenchus schachtii</name>
    <dbReference type="NCBI Taxonomy" id="97005"/>
    <lineage>
        <taxon>Eukaryota</taxon>
        <taxon>Metazoa</taxon>
        <taxon>Ecdysozoa</taxon>
        <taxon>Nematoda</taxon>
        <taxon>Chromadorea</taxon>
        <taxon>Rhabditida</taxon>
        <taxon>Tylenchina</taxon>
        <taxon>Tylenchomorpha</taxon>
        <taxon>Tylenchoidea</taxon>
        <taxon>Heteroderidae</taxon>
        <taxon>Heteroderinae</taxon>
        <taxon>Heterodera</taxon>
    </lineage>
</organism>
<feature type="compositionally biased region" description="Polar residues" evidence="1">
    <location>
        <begin position="509"/>
        <end position="520"/>
    </location>
</feature>
<feature type="compositionally biased region" description="Polar residues" evidence="1">
    <location>
        <begin position="460"/>
        <end position="470"/>
    </location>
</feature>
<protein>
    <submittedName>
        <fullName evidence="2">Uncharacterized protein</fullName>
    </submittedName>
</protein>
<feature type="compositionally biased region" description="Pro residues" evidence="1">
    <location>
        <begin position="1002"/>
        <end position="1012"/>
    </location>
</feature>
<feature type="region of interest" description="Disordered" evidence="1">
    <location>
        <begin position="293"/>
        <end position="586"/>
    </location>
</feature>
<feature type="compositionally biased region" description="Low complexity" evidence="1">
    <location>
        <begin position="803"/>
        <end position="816"/>
    </location>
</feature>
<keyword evidence="3" id="KW-1185">Reference proteome</keyword>
<feature type="compositionally biased region" description="Low complexity" evidence="1">
    <location>
        <begin position="701"/>
        <end position="719"/>
    </location>
</feature>
<dbReference type="Proteomes" id="UP001620645">
    <property type="component" value="Unassembled WGS sequence"/>
</dbReference>
<proteinExistence type="predicted"/>
<feature type="compositionally biased region" description="Gly residues" evidence="1">
    <location>
        <begin position="156"/>
        <end position="165"/>
    </location>
</feature>
<feature type="compositionally biased region" description="Low complexity" evidence="1">
    <location>
        <begin position="825"/>
        <end position="936"/>
    </location>
</feature>
<feature type="compositionally biased region" description="Basic and acidic residues" evidence="1">
    <location>
        <begin position="622"/>
        <end position="656"/>
    </location>
</feature>
<feature type="compositionally biased region" description="Basic and acidic residues" evidence="1">
    <location>
        <begin position="538"/>
        <end position="575"/>
    </location>
</feature>
<accession>A0ABD2HXF0</accession>
<feature type="compositionally biased region" description="Polar residues" evidence="1">
    <location>
        <begin position="766"/>
        <end position="778"/>
    </location>
</feature>
<evidence type="ECO:0000256" key="1">
    <source>
        <dbReference type="SAM" id="MobiDB-lite"/>
    </source>
</evidence>